<keyword evidence="3" id="KW-0255">Endonuclease</keyword>
<keyword evidence="3" id="KW-0378">Hydrolase</keyword>
<evidence type="ECO:0000313" key="3">
    <source>
        <dbReference type="EMBL" id="TQL33715.1"/>
    </source>
</evidence>
<accession>A0A542XD25</accession>
<protein>
    <recommendedName>
        <fullName evidence="2">UPF0102 protein FB554_1866</fullName>
    </recommendedName>
</protein>
<dbReference type="SUPFAM" id="SSF52980">
    <property type="entry name" value="Restriction endonuclease-like"/>
    <property type="match status" value="1"/>
</dbReference>
<dbReference type="InterPro" id="IPR011856">
    <property type="entry name" value="tRNA_endonuc-like_dom_sf"/>
</dbReference>
<dbReference type="InterPro" id="IPR011335">
    <property type="entry name" value="Restrct_endonuc-II-like"/>
</dbReference>
<dbReference type="AlphaFoldDB" id="A0A542XD25"/>
<gene>
    <name evidence="3" type="ORF">FB554_1866</name>
</gene>
<keyword evidence="4" id="KW-1185">Reference proteome</keyword>
<sequence>MATGRQAATGVRGALGRFGEDMAVRYLGDQGYAVLDRNWQCGREGELDIVARTPDGACVVAVEVKTRRSLAYGSPLEAITWAKAARLRRLAAAWCRAHGPGTGDVRIDVIGVIVDGSAPPQILHVEGVTG</sequence>
<comment type="similarity">
    <text evidence="1 2">Belongs to the UPF0102 family.</text>
</comment>
<evidence type="ECO:0000256" key="1">
    <source>
        <dbReference type="ARBA" id="ARBA00006738"/>
    </source>
</evidence>
<reference evidence="3 4" key="1">
    <citation type="submission" date="2019-06" db="EMBL/GenBank/DDBJ databases">
        <title>Sequencing the genomes of 1000 actinobacteria strains.</title>
        <authorList>
            <person name="Klenk H.-P."/>
        </authorList>
    </citation>
    <scope>NUCLEOTIDE SEQUENCE [LARGE SCALE GENOMIC DNA]</scope>
    <source>
        <strain evidence="3 4">DSM 24617</strain>
    </source>
</reference>
<dbReference type="RefSeq" id="WP_142005696.1">
    <property type="nucleotide sequence ID" value="NZ_CAJTBP010000001.1"/>
</dbReference>
<dbReference type="PANTHER" id="PTHR34039">
    <property type="entry name" value="UPF0102 PROTEIN YRAN"/>
    <property type="match status" value="1"/>
</dbReference>
<dbReference type="CDD" id="cd20736">
    <property type="entry name" value="PoNe_Nuclease"/>
    <property type="match status" value="1"/>
</dbReference>
<evidence type="ECO:0000256" key="2">
    <source>
        <dbReference type="HAMAP-Rule" id="MF_00048"/>
    </source>
</evidence>
<dbReference type="EMBL" id="VFOK01000001">
    <property type="protein sequence ID" value="TQL33715.1"/>
    <property type="molecule type" value="Genomic_DNA"/>
</dbReference>
<dbReference type="PANTHER" id="PTHR34039:SF1">
    <property type="entry name" value="UPF0102 PROTEIN YRAN"/>
    <property type="match status" value="1"/>
</dbReference>
<keyword evidence="3" id="KW-0540">Nuclease</keyword>
<dbReference type="Gene3D" id="3.40.1350.10">
    <property type="match status" value="1"/>
</dbReference>
<proteinExistence type="inferred from homology"/>
<dbReference type="Proteomes" id="UP000318336">
    <property type="component" value="Unassembled WGS sequence"/>
</dbReference>
<dbReference type="HAMAP" id="MF_00048">
    <property type="entry name" value="UPF0102"/>
    <property type="match status" value="1"/>
</dbReference>
<dbReference type="InterPro" id="IPR003509">
    <property type="entry name" value="UPF0102_YraN-like"/>
</dbReference>
<comment type="caution">
    <text evidence="3">The sequence shown here is derived from an EMBL/GenBank/DDBJ whole genome shotgun (WGS) entry which is preliminary data.</text>
</comment>
<evidence type="ECO:0000313" key="4">
    <source>
        <dbReference type="Proteomes" id="UP000318336"/>
    </source>
</evidence>
<dbReference type="Pfam" id="PF02021">
    <property type="entry name" value="UPF0102"/>
    <property type="match status" value="1"/>
</dbReference>
<dbReference type="OrthoDB" id="9794876at2"/>
<name>A0A542XD25_9MICO</name>
<dbReference type="GO" id="GO:0004519">
    <property type="term" value="F:endonuclease activity"/>
    <property type="evidence" value="ECO:0007669"/>
    <property type="project" value="UniProtKB-KW"/>
</dbReference>
<organism evidence="3 4">
    <name type="scientific">Barrientosiimonas humi</name>
    <dbReference type="NCBI Taxonomy" id="999931"/>
    <lineage>
        <taxon>Bacteria</taxon>
        <taxon>Bacillati</taxon>
        <taxon>Actinomycetota</taxon>
        <taxon>Actinomycetes</taxon>
        <taxon>Micrococcales</taxon>
        <taxon>Dermacoccaceae</taxon>
        <taxon>Barrientosiimonas</taxon>
    </lineage>
</organism>
<dbReference type="GO" id="GO:0003676">
    <property type="term" value="F:nucleic acid binding"/>
    <property type="evidence" value="ECO:0007669"/>
    <property type="project" value="InterPro"/>
</dbReference>
<dbReference type="NCBIfam" id="NF009154">
    <property type="entry name" value="PRK12497.3-3"/>
    <property type="match status" value="1"/>
</dbReference>